<dbReference type="Pfam" id="PF22814">
    <property type="entry name" value="WelO5"/>
    <property type="match status" value="1"/>
</dbReference>
<dbReference type="RefSeq" id="WP_027675679.1">
    <property type="nucleotide sequence ID" value="NZ_CP039691.1"/>
</dbReference>
<accession>A0A4D7DVA0</accession>
<dbReference type="STRING" id="1367849.GCA_000518585_02952"/>
<dbReference type="EMBL" id="CP072167">
    <property type="protein sequence ID" value="QYA06048.1"/>
    <property type="molecule type" value="Genomic_DNA"/>
</dbReference>
<protein>
    <recommendedName>
        <fullName evidence="5">2OG-Fe(II) oxygenase</fullName>
    </recommendedName>
</protein>
<organism evidence="1 3">
    <name type="scientific">Agrobacterium larrymoorei</name>
    <dbReference type="NCBI Taxonomy" id="160699"/>
    <lineage>
        <taxon>Bacteria</taxon>
        <taxon>Pseudomonadati</taxon>
        <taxon>Pseudomonadota</taxon>
        <taxon>Alphaproteobacteria</taxon>
        <taxon>Hyphomicrobiales</taxon>
        <taxon>Rhizobiaceae</taxon>
        <taxon>Rhizobium/Agrobacterium group</taxon>
        <taxon>Agrobacterium</taxon>
    </lineage>
</organism>
<evidence type="ECO:0000313" key="2">
    <source>
        <dbReference type="EMBL" id="QYA06048.1"/>
    </source>
</evidence>
<evidence type="ECO:0000313" key="4">
    <source>
        <dbReference type="Proteomes" id="UP000826513"/>
    </source>
</evidence>
<gene>
    <name evidence="1" type="ORF">CFBP5473_11640</name>
    <name evidence="2" type="ORF">J5285_08090</name>
</gene>
<dbReference type="KEGG" id="alf:CFBP5473_11640"/>
<proteinExistence type="predicted"/>
<dbReference type="OrthoDB" id="4009736at2"/>
<sequence length="267" mass="30527">MIRSKEIHYDCNQPHHFAEAIGQIINDELDVLWLRGFVPVEKCDLVARNFYGSEAAKPRADNVPGIMIGESHYFKDPEYYYQRCQDTLEDVENLFHGQRSPVRQFYSHIAEGLNIEVRPATYKSKEALHTRAIEWQDKADGDFLLQPHDDVSQVFCERNQDWEITEIKTLVAINYYAKCEAGQGILRVFDLKHSSDVAEEIGLECKGYPYPPHLLENAQVLDVPVKTGDIVVINGALIHGVLKSKSGRIVLNSFLGDLDAKEFIYWT</sequence>
<dbReference type="Proteomes" id="UP000298545">
    <property type="component" value="Chromosome circular"/>
</dbReference>
<dbReference type="AlphaFoldDB" id="A0A4D7DVA0"/>
<dbReference type="EMBL" id="CP039691">
    <property type="protein sequence ID" value="QCI98489.1"/>
    <property type="molecule type" value="Genomic_DNA"/>
</dbReference>
<reference evidence="2 4" key="2">
    <citation type="submission" date="2021-03" db="EMBL/GenBank/DDBJ databases">
        <title>Rapid diversification of plasmids in a genus of pathogenic and nitrogen fixing bacteria.</title>
        <authorList>
            <person name="Weisberg A.J."/>
            <person name="Miller M."/>
            <person name="Ream W."/>
            <person name="Grunwald N.J."/>
            <person name="Chang J.H."/>
        </authorList>
    </citation>
    <scope>NUCLEOTIDE SEQUENCE [LARGE SCALE GENOMIC DNA]</scope>
    <source>
        <strain evidence="2 4">AF3.44</strain>
    </source>
</reference>
<keyword evidence="4" id="KW-1185">Reference proteome</keyword>
<dbReference type="Proteomes" id="UP000826513">
    <property type="component" value="Chromosome 1"/>
</dbReference>
<evidence type="ECO:0000313" key="3">
    <source>
        <dbReference type="Proteomes" id="UP000298545"/>
    </source>
</evidence>
<reference evidence="1 3" key="1">
    <citation type="submission" date="2019-04" db="EMBL/GenBank/DDBJ databases">
        <title>Complete genome sequence of Agrobacterium larrymoorei CFBP5473.</title>
        <authorList>
            <person name="Haryono M."/>
            <person name="Chou L."/>
            <person name="Lin Y.-C."/>
            <person name="Lai E.-M."/>
            <person name="Kuo C.-H."/>
        </authorList>
    </citation>
    <scope>NUCLEOTIDE SEQUENCE [LARGE SCALE GENOMIC DNA]</scope>
    <source>
        <strain evidence="1 3">CFBP5473</strain>
    </source>
</reference>
<dbReference type="Gene3D" id="2.60.120.620">
    <property type="entry name" value="q2cbj1_9rhob like domain"/>
    <property type="match status" value="1"/>
</dbReference>
<evidence type="ECO:0000313" key="1">
    <source>
        <dbReference type="EMBL" id="QCI98489.1"/>
    </source>
</evidence>
<name>A0A4D7DVA0_9HYPH</name>
<evidence type="ECO:0008006" key="5">
    <source>
        <dbReference type="Google" id="ProtNLM"/>
    </source>
</evidence>
<dbReference type="InterPro" id="IPR055091">
    <property type="entry name" value="WelO5-like"/>
</dbReference>